<keyword evidence="8" id="KW-0902">Two-component regulatory system</keyword>
<evidence type="ECO:0000256" key="9">
    <source>
        <dbReference type="SAM" id="MobiDB-lite"/>
    </source>
</evidence>
<feature type="compositionally biased region" description="Gly residues" evidence="9">
    <location>
        <begin position="360"/>
        <end position="370"/>
    </location>
</feature>
<dbReference type="EMBL" id="PVZC01000005">
    <property type="protein sequence ID" value="PRX98142.1"/>
    <property type="molecule type" value="Genomic_DNA"/>
</dbReference>
<dbReference type="OrthoDB" id="227596at2"/>
<dbReference type="InterPro" id="IPR036890">
    <property type="entry name" value="HATPase_C_sf"/>
</dbReference>
<dbReference type="GO" id="GO:0005524">
    <property type="term" value="F:ATP binding"/>
    <property type="evidence" value="ECO:0007669"/>
    <property type="project" value="UniProtKB-KW"/>
</dbReference>
<feature type="domain" description="Signal transduction histidine kinase subgroup 3 dimerisation and phosphoacceptor" evidence="11">
    <location>
        <begin position="200"/>
        <end position="264"/>
    </location>
</feature>
<keyword evidence="7" id="KW-0067">ATP-binding</keyword>
<evidence type="ECO:0000259" key="11">
    <source>
        <dbReference type="Pfam" id="PF07730"/>
    </source>
</evidence>
<evidence type="ECO:0000256" key="1">
    <source>
        <dbReference type="ARBA" id="ARBA00000085"/>
    </source>
</evidence>
<feature type="transmembrane region" description="Helical" evidence="10">
    <location>
        <begin position="441"/>
        <end position="466"/>
    </location>
</feature>
<keyword evidence="3" id="KW-0597">Phosphoprotein</keyword>
<dbReference type="PANTHER" id="PTHR24421">
    <property type="entry name" value="NITRATE/NITRITE SENSOR PROTEIN NARX-RELATED"/>
    <property type="match status" value="1"/>
</dbReference>
<dbReference type="InterPro" id="IPR050482">
    <property type="entry name" value="Sensor_HK_TwoCompSys"/>
</dbReference>
<feature type="transmembrane region" description="Helical" evidence="10">
    <location>
        <begin position="112"/>
        <end position="132"/>
    </location>
</feature>
<dbReference type="RefSeq" id="WP_106248245.1">
    <property type="nucleotide sequence ID" value="NZ_PVZC01000005.1"/>
</dbReference>
<accession>A0A2T0Q2X0</accession>
<dbReference type="SUPFAM" id="SSF55874">
    <property type="entry name" value="ATPase domain of HSP90 chaperone/DNA topoisomerase II/histidine kinase"/>
    <property type="match status" value="1"/>
</dbReference>
<feature type="transmembrane region" description="Helical" evidence="10">
    <location>
        <begin position="144"/>
        <end position="164"/>
    </location>
</feature>
<dbReference type="Proteomes" id="UP000237846">
    <property type="component" value="Unassembled WGS sequence"/>
</dbReference>
<feature type="transmembrane region" description="Helical" evidence="10">
    <location>
        <begin position="64"/>
        <end position="80"/>
    </location>
</feature>
<comment type="caution">
    <text evidence="12">The sequence shown here is derived from an EMBL/GenBank/DDBJ whole genome shotgun (WGS) entry which is preliminary data.</text>
</comment>
<evidence type="ECO:0000313" key="13">
    <source>
        <dbReference type="Proteomes" id="UP000237846"/>
    </source>
</evidence>
<sequence length="555" mass="57721">MAEAWAGRRRGARLLDLLLWACLTLPLAVEQLAMPRSGALRWGLVAAGAAVAGAAVLLARRRPLWALGLPVAAAVLLWSVDISAPSSALAPFALVAAMAYLAGRRLAEGRPVLVLTGWLAAAGLLLGIGVRAVQDGVFGAVTALHSWIVLAIALVIALLLPWLFARYRTTRAELAVAGWQRAAWLERERRITAEQARLRERSRIAQEMHDSLGHELSLIALRAAALELAPGADERTRAQAGEVRAGLADATARLREIVGVLRPGTGVSAADDGADTLGMQSGGADIDALVRRAAAAGMSVRLERSGPEGEVPDAVRRAAHRIVQEALTNAAKHAPGAAVAVAVGHGRETTSVTVRNGPAPAGGGGRAPGGRQGLAGLAERARMLGGTLAAGPDGAGFTVRAELPHRAARAVADADLAEEPDGGGESVRRFASGRERVRHSLTAAVVVPVVGCLGLALAVVGLELYVNAGNEFDRAGFQALSVGQDRAEVERVLPRFQRLGGPPVAEPPPPPGAECRYYWSGEPVNGEEIYRVCFTGDRLADATAIPRSALSVPGD</sequence>
<evidence type="ECO:0000256" key="5">
    <source>
        <dbReference type="ARBA" id="ARBA00022741"/>
    </source>
</evidence>
<evidence type="ECO:0000256" key="7">
    <source>
        <dbReference type="ARBA" id="ARBA00022840"/>
    </source>
</evidence>
<keyword evidence="5" id="KW-0547">Nucleotide-binding</keyword>
<feature type="transmembrane region" description="Helical" evidence="10">
    <location>
        <begin position="39"/>
        <end position="59"/>
    </location>
</feature>
<name>A0A2T0Q2X0_9ACTN</name>
<comment type="catalytic activity">
    <reaction evidence="1">
        <text>ATP + protein L-histidine = ADP + protein N-phospho-L-histidine.</text>
        <dbReference type="EC" id="2.7.13.3"/>
    </reaction>
</comment>
<feature type="transmembrane region" description="Helical" evidence="10">
    <location>
        <begin position="12"/>
        <end position="33"/>
    </location>
</feature>
<feature type="region of interest" description="Disordered" evidence="9">
    <location>
        <begin position="351"/>
        <end position="370"/>
    </location>
</feature>
<dbReference type="AlphaFoldDB" id="A0A2T0Q2X0"/>
<dbReference type="CDD" id="cd16917">
    <property type="entry name" value="HATPase_UhpB-NarQ-NarX-like"/>
    <property type="match status" value="1"/>
</dbReference>
<keyword evidence="10" id="KW-1133">Transmembrane helix</keyword>
<keyword evidence="10" id="KW-0812">Transmembrane</keyword>
<dbReference type="Pfam" id="PF07730">
    <property type="entry name" value="HisKA_3"/>
    <property type="match status" value="1"/>
</dbReference>
<evidence type="ECO:0000256" key="6">
    <source>
        <dbReference type="ARBA" id="ARBA00022777"/>
    </source>
</evidence>
<dbReference type="Gene3D" id="1.20.5.1930">
    <property type="match status" value="1"/>
</dbReference>
<reference evidence="12 13" key="1">
    <citation type="submission" date="2018-03" db="EMBL/GenBank/DDBJ databases">
        <title>Genomic Encyclopedia of Archaeal and Bacterial Type Strains, Phase II (KMG-II): from individual species to whole genera.</title>
        <authorList>
            <person name="Goeker M."/>
        </authorList>
    </citation>
    <scope>NUCLEOTIDE SEQUENCE [LARGE SCALE GENOMIC DNA]</scope>
    <source>
        <strain evidence="12 13">DSM 45601</strain>
    </source>
</reference>
<protein>
    <recommendedName>
        <fullName evidence="2">histidine kinase</fullName>
        <ecNumber evidence="2">2.7.13.3</ecNumber>
    </recommendedName>
</protein>
<proteinExistence type="predicted"/>
<dbReference type="PANTHER" id="PTHR24421:SF10">
    <property type="entry name" value="NITRATE_NITRITE SENSOR PROTEIN NARQ"/>
    <property type="match status" value="1"/>
</dbReference>
<evidence type="ECO:0000256" key="3">
    <source>
        <dbReference type="ARBA" id="ARBA00022553"/>
    </source>
</evidence>
<keyword evidence="4" id="KW-0808">Transferase</keyword>
<evidence type="ECO:0000256" key="4">
    <source>
        <dbReference type="ARBA" id="ARBA00022679"/>
    </source>
</evidence>
<feature type="transmembrane region" description="Helical" evidence="10">
    <location>
        <begin position="86"/>
        <end position="103"/>
    </location>
</feature>
<dbReference type="GO" id="GO:0046983">
    <property type="term" value="F:protein dimerization activity"/>
    <property type="evidence" value="ECO:0007669"/>
    <property type="project" value="InterPro"/>
</dbReference>
<keyword evidence="10" id="KW-0472">Membrane</keyword>
<evidence type="ECO:0000256" key="10">
    <source>
        <dbReference type="SAM" id="Phobius"/>
    </source>
</evidence>
<dbReference type="GO" id="GO:0016020">
    <property type="term" value="C:membrane"/>
    <property type="evidence" value="ECO:0007669"/>
    <property type="project" value="InterPro"/>
</dbReference>
<evidence type="ECO:0000256" key="8">
    <source>
        <dbReference type="ARBA" id="ARBA00023012"/>
    </source>
</evidence>
<dbReference type="GO" id="GO:0000155">
    <property type="term" value="F:phosphorelay sensor kinase activity"/>
    <property type="evidence" value="ECO:0007669"/>
    <property type="project" value="InterPro"/>
</dbReference>
<keyword evidence="13" id="KW-1185">Reference proteome</keyword>
<evidence type="ECO:0000256" key="2">
    <source>
        <dbReference type="ARBA" id="ARBA00012438"/>
    </source>
</evidence>
<dbReference type="Gene3D" id="3.30.565.10">
    <property type="entry name" value="Histidine kinase-like ATPase, C-terminal domain"/>
    <property type="match status" value="1"/>
</dbReference>
<gene>
    <name evidence="12" type="ORF">CLV72_105495</name>
</gene>
<keyword evidence="6 12" id="KW-0418">Kinase</keyword>
<evidence type="ECO:0000313" key="12">
    <source>
        <dbReference type="EMBL" id="PRX98142.1"/>
    </source>
</evidence>
<organism evidence="12 13">
    <name type="scientific">Allonocardiopsis opalescens</name>
    <dbReference type="NCBI Taxonomy" id="1144618"/>
    <lineage>
        <taxon>Bacteria</taxon>
        <taxon>Bacillati</taxon>
        <taxon>Actinomycetota</taxon>
        <taxon>Actinomycetes</taxon>
        <taxon>Streptosporangiales</taxon>
        <taxon>Allonocardiopsis</taxon>
    </lineage>
</organism>
<dbReference type="EC" id="2.7.13.3" evidence="2"/>
<dbReference type="InterPro" id="IPR011712">
    <property type="entry name" value="Sig_transdc_His_kin_sub3_dim/P"/>
</dbReference>